<sequence>MAYYNQDYYSTKKKPSPLFYLSLTIISVLIIAGGFFLNASNQEKKLSFEKPKLEQLAFDSSAPLKRWRNQEVKFVYLTFDDGPSANAPKVMDILDQYQVKGTFFVLGTSLTNNNQAQAVLQRMKDDGHYIGMHTLSHNYNHLYGDNGPANFVAELKEEQNLIEEMTGGFKSELCRAPYGTGGGTFTPEHIKALNEAGFKCWDWDVDSLDWKYSDANQILEKIEADMQLKSAATNLVVLFHEKNSTLEALPRVIEYYQNLGYEFLPYNPEQHFSRNFFNSEDI</sequence>
<dbReference type="RefSeq" id="WP_338617855.1">
    <property type="nucleotide sequence ID" value="NZ_AP028127.1"/>
</dbReference>
<dbReference type="Proteomes" id="UP001432099">
    <property type="component" value="Chromosome"/>
</dbReference>
<keyword evidence="1" id="KW-0812">Transmembrane</keyword>
<feature type="transmembrane region" description="Helical" evidence="1">
    <location>
        <begin position="18"/>
        <end position="37"/>
    </location>
</feature>
<dbReference type="PROSITE" id="PS51677">
    <property type="entry name" value="NODB"/>
    <property type="match status" value="1"/>
</dbReference>
<reference evidence="3" key="1">
    <citation type="journal article" date="2024" name="Int. J. Syst. Evol. Microbiol.">
        <title>Turicibacter faecis sp. nov., isolated from faeces of heart failure mouse model.</title>
        <authorList>
            <person name="Imamura Y."/>
            <person name="Motooka D."/>
            <person name="Nakajima Y."/>
            <person name="Ito S."/>
            <person name="Kitakaze M."/>
            <person name="Iida T."/>
            <person name="Nakamura S."/>
        </authorList>
    </citation>
    <scope>NUCLEOTIDE SEQUENCE</scope>
    <source>
        <strain evidence="3">TC023</strain>
    </source>
</reference>
<evidence type="ECO:0000313" key="3">
    <source>
        <dbReference type="EMBL" id="BEH90405.1"/>
    </source>
</evidence>
<protein>
    <recommendedName>
        <fullName evidence="2">NodB homology domain-containing protein</fullName>
    </recommendedName>
</protein>
<dbReference type="Pfam" id="PF01522">
    <property type="entry name" value="Polysacc_deac_1"/>
    <property type="match status" value="1"/>
</dbReference>
<evidence type="ECO:0000313" key="4">
    <source>
        <dbReference type="Proteomes" id="UP001432099"/>
    </source>
</evidence>
<name>A0ABM8IGM0_9FIRM</name>
<dbReference type="PANTHER" id="PTHR10587">
    <property type="entry name" value="GLYCOSYL TRANSFERASE-RELATED"/>
    <property type="match status" value="1"/>
</dbReference>
<dbReference type="SUPFAM" id="SSF88713">
    <property type="entry name" value="Glycoside hydrolase/deacetylase"/>
    <property type="match status" value="1"/>
</dbReference>
<dbReference type="InterPro" id="IPR011330">
    <property type="entry name" value="Glyco_hydro/deAcase_b/a-brl"/>
</dbReference>
<proteinExistence type="predicted"/>
<organism evidence="3 4">
    <name type="scientific">Turicibacter faecis</name>
    <dbReference type="NCBI Taxonomy" id="2963365"/>
    <lineage>
        <taxon>Bacteria</taxon>
        <taxon>Bacillati</taxon>
        <taxon>Bacillota</taxon>
        <taxon>Erysipelotrichia</taxon>
        <taxon>Erysipelotrichales</taxon>
        <taxon>Turicibacteraceae</taxon>
        <taxon>Turicibacter</taxon>
    </lineage>
</organism>
<dbReference type="InterPro" id="IPR002509">
    <property type="entry name" value="NODB_dom"/>
</dbReference>
<dbReference type="InterPro" id="IPR050248">
    <property type="entry name" value="Polysacc_deacetylase_ArnD"/>
</dbReference>
<dbReference type="EMBL" id="AP028127">
    <property type="protein sequence ID" value="BEH90405.1"/>
    <property type="molecule type" value="Genomic_DNA"/>
</dbReference>
<keyword evidence="1" id="KW-0472">Membrane</keyword>
<dbReference type="PANTHER" id="PTHR10587:SF125">
    <property type="entry name" value="POLYSACCHARIDE DEACETYLASE YHEN-RELATED"/>
    <property type="match status" value="1"/>
</dbReference>
<keyword evidence="1" id="KW-1133">Transmembrane helix</keyword>
<feature type="domain" description="NodB homology" evidence="2">
    <location>
        <begin position="73"/>
        <end position="264"/>
    </location>
</feature>
<dbReference type="CDD" id="cd10944">
    <property type="entry name" value="CE4_SmPgdA_like"/>
    <property type="match status" value="1"/>
</dbReference>
<gene>
    <name evidence="3" type="ORF">T23_05070</name>
</gene>
<accession>A0ABM8IGM0</accession>
<evidence type="ECO:0000259" key="2">
    <source>
        <dbReference type="PROSITE" id="PS51677"/>
    </source>
</evidence>
<evidence type="ECO:0000256" key="1">
    <source>
        <dbReference type="SAM" id="Phobius"/>
    </source>
</evidence>
<dbReference type="Gene3D" id="3.20.20.370">
    <property type="entry name" value="Glycoside hydrolase/deacetylase"/>
    <property type="match status" value="1"/>
</dbReference>
<keyword evidence="4" id="KW-1185">Reference proteome</keyword>